<proteinExistence type="predicted"/>
<evidence type="ECO:0000256" key="1">
    <source>
        <dbReference type="ARBA" id="ARBA00023054"/>
    </source>
</evidence>
<comment type="caution">
    <text evidence="5">The sequence shown here is derived from an EMBL/GenBank/DDBJ whole genome shotgun (WGS) entry which is preliminary data.</text>
</comment>
<sequence>MSASRPKRGPVGLAAEALKEALVAKLQPGVKDSPINDGIFQAMKLVETFLNSYKESEAELEALKAQIKRIMLSQIAKGPQAKQGPAPASAPGPSQQRRSHSASTSDWQQQHQQSPGPLHKVEADAASTSTGLPLYSRKSSRSVGSSSLDWTLPQRTLNRKAYVRNGDFGRMTLVQDDLARKAEAARQLQEAERRKATLAIVQEQMELVAKRKEEERETRRRAQTEMDEEVRQFQAAEEARLKAHREAQSSLRSFYAGQVQELQVRKQQEAEQRMRDHELERMRLLEEDRRERARAEHLARENAAQREQIKRALMTAMDEKAAAKAAAVEEEMRYNREYIKKMDADEAARKQAVTKRQERMRLAFERGGGEALQASLEEQERLEAARAARLAAEVEAKSLERERRERERRKKMADDALRELDDQVAAREAERRAAAEEEERRRQEAREAEAEARRQREADKAARRRAQAEAREAQKAAMAEEHRRRYNEYREPFEERYRWLHAGPLSGTQRAFNNLAVPEGKAAMLASMEI</sequence>
<feature type="compositionally biased region" description="Basic and acidic residues" evidence="3">
    <location>
        <begin position="209"/>
        <end position="224"/>
    </location>
</feature>
<evidence type="ECO:0000259" key="4">
    <source>
        <dbReference type="Pfam" id="PF13868"/>
    </source>
</evidence>
<keyword evidence="6" id="KW-1185">Reference proteome</keyword>
<feature type="coiled-coil region" evidence="2">
    <location>
        <begin position="46"/>
        <end position="73"/>
    </location>
</feature>
<feature type="region of interest" description="Disordered" evidence="3">
    <location>
        <begin position="394"/>
        <end position="483"/>
    </location>
</feature>
<protein>
    <recommendedName>
        <fullName evidence="4">Trichohyalin-plectin-homology domain-containing protein</fullName>
    </recommendedName>
</protein>
<feature type="compositionally biased region" description="Basic and acidic residues" evidence="3">
    <location>
        <begin position="412"/>
        <end position="483"/>
    </location>
</feature>
<feature type="compositionally biased region" description="Basic and acidic residues" evidence="3">
    <location>
        <begin position="394"/>
        <end position="405"/>
    </location>
</feature>
<feature type="region of interest" description="Disordered" evidence="3">
    <location>
        <begin position="209"/>
        <end position="229"/>
    </location>
</feature>
<reference evidence="5 6" key="1">
    <citation type="journal article" date="2023" name="IScience">
        <title>Expanded male sex-determining region conserved during the evolution of homothallism in the green alga Volvox.</title>
        <authorList>
            <person name="Yamamoto K."/>
            <person name="Matsuzaki R."/>
            <person name="Mahakham W."/>
            <person name="Heman W."/>
            <person name="Sekimoto H."/>
            <person name="Kawachi M."/>
            <person name="Minakuchi Y."/>
            <person name="Toyoda A."/>
            <person name="Nozaki H."/>
        </authorList>
    </citation>
    <scope>NUCLEOTIDE SEQUENCE [LARGE SCALE GENOMIC DNA]</scope>
    <source>
        <strain evidence="5 6">NIES-4468</strain>
    </source>
</reference>
<feature type="compositionally biased region" description="Low complexity" evidence="3">
    <location>
        <begin position="76"/>
        <end position="96"/>
    </location>
</feature>
<name>A0ABQ5SE25_9CHLO</name>
<dbReference type="Proteomes" id="UP001165090">
    <property type="component" value="Unassembled WGS sequence"/>
</dbReference>
<dbReference type="EMBL" id="BSDZ01000078">
    <property type="protein sequence ID" value="GLI67699.1"/>
    <property type="molecule type" value="Genomic_DNA"/>
</dbReference>
<evidence type="ECO:0000256" key="3">
    <source>
        <dbReference type="SAM" id="MobiDB-lite"/>
    </source>
</evidence>
<evidence type="ECO:0000256" key="2">
    <source>
        <dbReference type="SAM" id="Coils"/>
    </source>
</evidence>
<feature type="region of interest" description="Disordered" evidence="3">
    <location>
        <begin position="76"/>
        <end position="148"/>
    </location>
</feature>
<dbReference type="Pfam" id="PF13868">
    <property type="entry name" value="TPH"/>
    <property type="match status" value="1"/>
</dbReference>
<dbReference type="InterPro" id="IPR043597">
    <property type="entry name" value="TPH_dom"/>
</dbReference>
<evidence type="ECO:0000313" key="5">
    <source>
        <dbReference type="EMBL" id="GLI67699.1"/>
    </source>
</evidence>
<gene>
    <name evidence="5" type="ORF">VaNZ11_011967</name>
</gene>
<organism evidence="5 6">
    <name type="scientific">Volvox africanus</name>
    <dbReference type="NCBI Taxonomy" id="51714"/>
    <lineage>
        <taxon>Eukaryota</taxon>
        <taxon>Viridiplantae</taxon>
        <taxon>Chlorophyta</taxon>
        <taxon>core chlorophytes</taxon>
        <taxon>Chlorophyceae</taxon>
        <taxon>CS clade</taxon>
        <taxon>Chlamydomonadales</taxon>
        <taxon>Volvocaceae</taxon>
        <taxon>Volvox</taxon>
    </lineage>
</organism>
<feature type="domain" description="Trichohyalin-plectin-homology" evidence="4">
    <location>
        <begin position="184"/>
        <end position="497"/>
    </location>
</feature>
<accession>A0ABQ5SE25</accession>
<evidence type="ECO:0000313" key="6">
    <source>
        <dbReference type="Proteomes" id="UP001165090"/>
    </source>
</evidence>
<keyword evidence="1 2" id="KW-0175">Coiled coil</keyword>
<feature type="compositionally biased region" description="Polar residues" evidence="3">
    <location>
        <begin position="101"/>
        <end position="115"/>
    </location>
</feature>